<dbReference type="EMBL" id="JBHSQE010000009">
    <property type="protein sequence ID" value="MFC6147464.1"/>
    <property type="molecule type" value="Genomic_DNA"/>
</dbReference>
<dbReference type="Pfam" id="PF22322">
    <property type="entry name" value="DUF6973"/>
    <property type="match status" value="1"/>
</dbReference>
<organism evidence="2 3">
    <name type="scientific">Corynebacterium nasicanis</name>
    <dbReference type="NCBI Taxonomy" id="1448267"/>
    <lineage>
        <taxon>Bacteria</taxon>
        <taxon>Bacillati</taxon>
        <taxon>Actinomycetota</taxon>
        <taxon>Actinomycetes</taxon>
        <taxon>Mycobacteriales</taxon>
        <taxon>Corynebacteriaceae</taxon>
        <taxon>Corynebacterium</taxon>
    </lineage>
</organism>
<accession>A0ABW1QFA7</accession>
<keyword evidence="3" id="KW-1185">Reference proteome</keyword>
<name>A0ABW1QFA7_9CORY</name>
<evidence type="ECO:0000313" key="3">
    <source>
        <dbReference type="Proteomes" id="UP001596244"/>
    </source>
</evidence>
<evidence type="ECO:0000259" key="1">
    <source>
        <dbReference type="Pfam" id="PF22322"/>
    </source>
</evidence>
<evidence type="ECO:0000313" key="2">
    <source>
        <dbReference type="EMBL" id="MFC6147464.1"/>
    </source>
</evidence>
<reference evidence="3" key="1">
    <citation type="journal article" date="2019" name="Int. J. Syst. Evol. Microbiol.">
        <title>The Global Catalogue of Microorganisms (GCM) 10K type strain sequencing project: providing services to taxonomists for standard genome sequencing and annotation.</title>
        <authorList>
            <consortium name="The Broad Institute Genomics Platform"/>
            <consortium name="The Broad Institute Genome Sequencing Center for Infectious Disease"/>
            <person name="Wu L."/>
            <person name="Ma J."/>
        </authorList>
    </citation>
    <scope>NUCLEOTIDE SEQUENCE [LARGE SCALE GENOMIC DNA]</scope>
    <source>
        <strain evidence="3">CCUG 51943</strain>
    </source>
</reference>
<feature type="domain" description="DUF6973" evidence="1">
    <location>
        <begin position="148"/>
        <end position="241"/>
    </location>
</feature>
<proteinExistence type="predicted"/>
<sequence length="263" mass="27939">MPAVATAQAERTIAPVVDSIGGITDAELAAHHDLVRTTHATEQHTLPSIALEPLPETAINFDPEPLIDTSNISEADIQAVRKEIDAMDKSPDPYVYFDALPTNVQLAVIAAAKRGEGPKVTKQIVPFSGNYRIVMNALEMMTCTSLVDATSCVIAANAASKASDEAEIRFPGSNSLHNGKGDAYRHCDWNAYMVMRIGAWGAERVATNHELMGSGSPEENSMDYFNNAQGRLIGSGYSTGGNESAAGDQCALWASVGILSTLS</sequence>
<dbReference type="Proteomes" id="UP001596244">
    <property type="component" value="Unassembled WGS sequence"/>
</dbReference>
<dbReference type="InterPro" id="IPR054246">
    <property type="entry name" value="DUF6973"/>
</dbReference>
<comment type="caution">
    <text evidence="2">The sequence shown here is derived from an EMBL/GenBank/DDBJ whole genome shotgun (WGS) entry which is preliminary data.</text>
</comment>
<protein>
    <submittedName>
        <fullName evidence="2">DUF6973 domain-containing protein</fullName>
    </submittedName>
</protein>
<gene>
    <name evidence="2" type="ORF">ACFPUZ_11695</name>
</gene>
<dbReference type="RefSeq" id="WP_377002071.1">
    <property type="nucleotide sequence ID" value="NZ_JBHSQE010000009.1"/>
</dbReference>